<reference evidence="2" key="1">
    <citation type="journal article" date="2023" name="Proc. Natl. Acad. Sci. U.S.A.">
        <title>Genomic and structural basis for evolution of tropane alkaloid biosynthesis.</title>
        <authorList>
            <person name="Wanga Y.-J."/>
            <person name="Taina T."/>
            <person name="Yua J.-Y."/>
            <person name="Lia J."/>
            <person name="Xua B."/>
            <person name="Chenc J."/>
            <person name="D'Auriad J.C."/>
            <person name="Huanga J.-P."/>
            <person name="Huanga S.-X."/>
        </authorList>
    </citation>
    <scope>NUCLEOTIDE SEQUENCE [LARGE SCALE GENOMIC DNA]</scope>
    <source>
        <strain evidence="2">cv. KIB-2019</strain>
    </source>
</reference>
<dbReference type="EMBL" id="JAJAGQ010000012">
    <property type="protein sequence ID" value="KAJ8548050.1"/>
    <property type="molecule type" value="Genomic_DNA"/>
</dbReference>
<organism evidence="1 2">
    <name type="scientific">Anisodus acutangulus</name>
    <dbReference type="NCBI Taxonomy" id="402998"/>
    <lineage>
        <taxon>Eukaryota</taxon>
        <taxon>Viridiplantae</taxon>
        <taxon>Streptophyta</taxon>
        <taxon>Embryophyta</taxon>
        <taxon>Tracheophyta</taxon>
        <taxon>Spermatophyta</taxon>
        <taxon>Magnoliopsida</taxon>
        <taxon>eudicotyledons</taxon>
        <taxon>Gunneridae</taxon>
        <taxon>Pentapetalae</taxon>
        <taxon>asterids</taxon>
        <taxon>lamiids</taxon>
        <taxon>Solanales</taxon>
        <taxon>Solanaceae</taxon>
        <taxon>Solanoideae</taxon>
        <taxon>Hyoscyameae</taxon>
        <taxon>Anisodus</taxon>
    </lineage>
</organism>
<dbReference type="Proteomes" id="UP001152561">
    <property type="component" value="Unassembled WGS sequence"/>
</dbReference>
<comment type="caution">
    <text evidence="1">The sequence shown here is derived from an EMBL/GenBank/DDBJ whole genome shotgun (WGS) entry which is preliminary data.</text>
</comment>
<gene>
    <name evidence="1" type="ORF">K7X08_021286</name>
</gene>
<keyword evidence="2" id="KW-1185">Reference proteome</keyword>
<sequence>MNGVTREKRSWRQRSLTAAIVKLKREKLVLYDVVRKVFMNFNPSPNSEKVALLEVERIDKTKFADVLATANLISAPASLVFPKDFLLSHASRFVENITPLRFIDF</sequence>
<evidence type="ECO:0000313" key="1">
    <source>
        <dbReference type="EMBL" id="KAJ8548050.1"/>
    </source>
</evidence>
<dbReference type="AlphaFoldDB" id="A0A9Q1LZ38"/>
<dbReference type="OrthoDB" id="1289418at2759"/>
<accession>A0A9Q1LZ38</accession>
<name>A0A9Q1LZ38_9SOLA</name>
<evidence type="ECO:0000313" key="2">
    <source>
        <dbReference type="Proteomes" id="UP001152561"/>
    </source>
</evidence>
<protein>
    <submittedName>
        <fullName evidence="1">Uncharacterized protein</fullName>
    </submittedName>
</protein>
<proteinExistence type="predicted"/>